<gene>
    <name evidence="1" type="ORF">V6N12_004257</name>
</gene>
<comment type="caution">
    <text evidence="1">The sequence shown here is derived from an EMBL/GenBank/DDBJ whole genome shotgun (WGS) entry which is preliminary data.</text>
</comment>
<reference evidence="1 2" key="1">
    <citation type="journal article" date="2024" name="G3 (Bethesda)">
        <title>Genome assembly of Hibiscus sabdariffa L. provides insights into metabolisms of medicinal natural products.</title>
        <authorList>
            <person name="Kim T."/>
        </authorList>
    </citation>
    <scope>NUCLEOTIDE SEQUENCE [LARGE SCALE GENOMIC DNA]</scope>
    <source>
        <strain evidence="1">TK-2024</strain>
        <tissue evidence="1">Old leaves</tissue>
    </source>
</reference>
<dbReference type="EMBL" id="JBBPBM010000049">
    <property type="protein sequence ID" value="KAK8520310.1"/>
    <property type="molecule type" value="Genomic_DNA"/>
</dbReference>
<name>A0ABR2CLE9_9ROSI</name>
<dbReference type="Proteomes" id="UP001472677">
    <property type="component" value="Unassembled WGS sequence"/>
</dbReference>
<organism evidence="1 2">
    <name type="scientific">Hibiscus sabdariffa</name>
    <name type="common">roselle</name>
    <dbReference type="NCBI Taxonomy" id="183260"/>
    <lineage>
        <taxon>Eukaryota</taxon>
        <taxon>Viridiplantae</taxon>
        <taxon>Streptophyta</taxon>
        <taxon>Embryophyta</taxon>
        <taxon>Tracheophyta</taxon>
        <taxon>Spermatophyta</taxon>
        <taxon>Magnoliopsida</taxon>
        <taxon>eudicotyledons</taxon>
        <taxon>Gunneridae</taxon>
        <taxon>Pentapetalae</taxon>
        <taxon>rosids</taxon>
        <taxon>malvids</taxon>
        <taxon>Malvales</taxon>
        <taxon>Malvaceae</taxon>
        <taxon>Malvoideae</taxon>
        <taxon>Hibiscus</taxon>
    </lineage>
</organism>
<evidence type="ECO:0000313" key="1">
    <source>
        <dbReference type="EMBL" id="KAK8520310.1"/>
    </source>
</evidence>
<accession>A0ABR2CLE9</accession>
<protein>
    <submittedName>
        <fullName evidence="1">Uncharacterized protein</fullName>
    </submittedName>
</protein>
<keyword evidence="2" id="KW-1185">Reference proteome</keyword>
<evidence type="ECO:0000313" key="2">
    <source>
        <dbReference type="Proteomes" id="UP001472677"/>
    </source>
</evidence>
<proteinExistence type="predicted"/>
<sequence length="111" mass="11995">MEDDTKMKIFLDKASVVTEDDYGHNRFVHGEPLEALSSYKGRAGEEDDQATTDRGDNDLILDDIRADDHFLGGTSNHYGVNILLLCLPVSHGNGSCSHSGGKTAVDSQGTQ</sequence>